<reference evidence="6 7" key="1">
    <citation type="journal article" date="2005" name="Genome Res.">
        <title>Comparative and functional genomic analyses of the pathogenicity of phytopathogen Xanthomonas campestris pv. campestris.</title>
        <authorList>
            <person name="Qian W."/>
            <person name="Jia Y."/>
            <person name="Ren S.X."/>
            <person name="He Y.Q."/>
            <person name="Feng J.X."/>
            <person name="Lu L.F."/>
            <person name="Sun Q."/>
            <person name="Ying G."/>
            <person name="Tang D.J."/>
            <person name="Tang H."/>
            <person name="Wu W."/>
            <person name="Hao P."/>
            <person name="Wang L."/>
            <person name="Jiang B.L."/>
            <person name="Zeng S."/>
            <person name="Gu W.Y."/>
            <person name="Lu G."/>
            <person name="Rong L."/>
            <person name="Tian Y."/>
            <person name="Yao Z."/>
            <person name="Fu G."/>
            <person name="Chen B."/>
            <person name="Fang R."/>
            <person name="Qiang B."/>
            <person name="Chen Z."/>
            <person name="Zhao G.P."/>
            <person name="Tang J.L."/>
            <person name="He C."/>
        </authorList>
    </citation>
    <scope>NUCLEOTIDE SEQUENCE [LARGE SCALE GENOMIC DNA]</scope>
    <source>
        <strain evidence="6 7">8004</strain>
    </source>
</reference>
<dbReference type="EC" id="3.1.4.-" evidence="4"/>
<organism evidence="6 7">
    <name type="scientific">Xanthomonas campestris pv. campestris (strain 8004)</name>
    <dbReference type="NCBI Taxonomy" id="314565"/>
    <lineage>
        <taxon>Bacteria</taxon>
        <taxon>Pseudomonadati</taxon>
        <taxon>Pseudomonadota</taxon>
        <taxon>Gammaproteobacteria</taxon>
        <taxon>Lysobacterales</taxon>
        <taxon>Lysobacteraceae</taxon>
        <taxon>Xanthomonas</taxon>
    </lineage>
</organism>
<evidence type="ECO:0000256" key="1">
    <source>
        <dbReference type="ARBA" id="ARBA00008950"/>
    </source>
</evidence>
<dbReference type="PROSITE" id="PS01269">
    <property type="entry name" value="UPF0025"/>
    <property type="match status" value="1"/>
</dbReference>
<proteinExistence type="inferred from homology"/>
<evidence type="ECO:0000256" key="3">
    <source>
        <dbReference type="ARBA" id="ARBA00022801"/>
    </source>
</evidence>
<dbReference type="EMBL" id="CP000050">
    <property type="protein sequence ID" value="AAY47236.1"/>
    <property type="molecule type" value="Genomic_DNA"/>
</dbReference>
<evidence type="ECO:0000259" key="5">
    <source>
        <dbReference type="Pfam" id="PF12850"/>
    </source>
</evidence>
<dbReference type="InterPro" id="IPR000979">
    <property type="entry name" value="Phosphodiesterase_MJ0936/Vps29"/>
</dbReference>
<name>A0A0H2X3Y2_XANC8</name>
<dbReference type="GO" id="GO:0046872">
    <property type="term" value="F:metal ion binding"/>
    <property type="evidence" value="ECO:0007669"/>
    <property type="project" value="UniProtKB-KW"/>
</dbReference>
<keyword evidence="2 4" id="KW-0479">Metal-binding</keyword>
<dbReference type="AlphaFoldDB" id="A0A0H2X3Y2"/>
<gene>
    <name evidence="6" type="ordered locus">XC_0149</name>
</gene>
<dbReference type="PANTHER" id="PTHR11124">
    <property type="entry name" value="VACUOLAR SORTING PROTEIN VPS29"/>
    <property type="match status" value="1"/>
</dbReference>
<dbReference type="SUPFAM" id="SSF56300">
    <property type="entry name" value="Metallo-dependent phosphatases"/>
    <property type="match status" value="1"/>
</dbReference>
<evidence type="ECO:0000256" key="4">
    <source>
        <dbReference type="RuleBase" id="RU362039"/>
    </source>
</evidence>
<evidence type="ECO:0000256" key="2">
    <source>
        <dbReference type="ARBA" id="ARBA00022723"/>
    </source>
</evidence>
<feature type="domain" description="Calcineurin-like phosphoesterase" evidence="5">
    <location>
        <begin position="19"/>
        <end position="150"/>
    </location>
</feature>
<dbReference type="InterPro" id="IPR020935">
    <property type="entry name" value="PdiEstase_YfcE_CS"/>
</dbReference>
<dbReference type="Pfam" id="PF12850">
    <property type="entry name" value="Metallophos_2"/>
    <property type="match status" value="1"/>
</dbReference>
<evidence type="ECO:0000313" key="7">
    <source>
        <dbReference type="Proteomes" id="UP000000420"/>
    </source>
</evidence>
<dbReference type="HOGENOM" id="CLU_063749_3_1_6"/>
<dbReference type="InterPro" id="IPR029052">
    <property type="entry name" value="Metallo-depent_PP-like"/>
</dbReference>
<dbReference type="NCBIfam" id="TIGR00040">
    <property type="entry name" value="yfcE"/>
    <property type="match status" value="1"/>
</dbReference>
<accession>A0A0H2X3Y2</accession>
<dbReference type="KEGG" id="xcb:XC_0149"/>
<dbReference type="Gene3D" id="3.60.21.10">
    <property type="match status" value="1"/>
</dbReference>
<evidence type="ECO:0000313" key="6">
    <source>
        <dbReference type="EMBL" id="AAY47236.1"/>
    </source>
</evidence>
<keyword evidence="3" id="KW-0378">Hydrolase</keyword>
<protein>
    <recommendedName>
        <fullName evidence="4">Phosphoesterase</fullName>
        <ecNumber evidence="4">3.1.4.-</ecNumber>
    </recommendedName>
</protein>
<comment type="cofactor">
    <cofactor evidence="4">
        <name>a divalent metal cation</name>
        <dbReference type="ChEBI" id="CHEBI:60240"/>
    </cofactor>
</comment>
<comment type="similarity">
    <text evidence="1 4">Belongs to the metallophosphoesterase superfamily. YfcE family.</text>
</comment>
<dbReference type="GO" id="GO:0016787">
    <property type="term" value="F:hydrolase activity"/>
    <property type="evidence" value="ECO:0007669"/>
    <property type="project" value="UniProtKB-UniRule"/>
</dbReference>
<dbReference type="Proteomes" id="UP000000420">
    <property type="component" value="Chromosome"/>
</dbReference>
<sequence>MLCGIVCNACLKTMPAAQRIGLISDTHGLLRPEAVAALQGCSAILHAGDVGAPEILQALAALAPLHAIAGNIDIAPWAAALPPTRDLVIAGVRIHMLHDLKTLAPDVQADVIVSGHSHKPLVHTRAGVLYVNPGSAGRRRFSLPISVGTLWLGDGAPRAELCVLDVR</sequence>
<dbReference type="InterPro" id="IPR024654">
    <property type="entry name" value="Calcineurin-like_PHP_lpxH"/>
</dbReference>